<dbReference type="Gene3D" id="1.10.150.80">
    <property type="entry name" value="HRDC domain"/>
    <property type="match status" value="1"/>
</dbReference>
<evidence type="ECO:0000256" key="11">
    <source>
        <dbReference type="ARBA" id="ARBA00023125"/>
    </source>
</evidence>
<comment type="cofactor">
    <cofactor evidence="2">
        <name>Zn(2+)</name>
        <dbReference type="ChEBI" id="CHEBI:29105"/>
    </cofactor>
</comment>
<protein>
    <recommendedName>
        <fullName evidence="16">DNA helicase RecQ</fullName>
        <ecNumber evidence="16">5.6.2.4</ecNumber>
    </recommendedName>
</protein>
<dbReference type="Pfam" id="PF00270">
    <property type="entry name" value="DEAD"/>
    <property type="match status" value="1"/>
</dbReference>
<dbReference type="Pfam" id="PF09382">
    <property type="entry name" value="RQC"/>
    <property type="match status" value="1"/>
</dbReference>
<keyword evidence="6" id="KW-0227">DNA damage</keyword>
<evidence type="ECO:0000313" key="20">
    <source>
        <dbReference type="EMBL" id="QNS42141.1"/>
    </source>
</evidence>
<dbReference type="InterPro" id="IPR004589">
    <property type="entry name" value="DNA_helicase_ATP-dep_RecQ"/>
</dbReference>
<evidence type="ECO:0000313" key="21">
    <source>
        <dbReference type="Proteomes" id="UP000516438"/>
    </source>
</evidence>
<dbReference type="FunFam" id="3.40.50.300:FF:000156">
    <property type="entry name" value="ATP-dependent DNA helicase recQ"/>
    <property type="match status" value="1"/>
</dbReference>
<dbReference type="Proteomes" id="UP000516438">
    <property type="component" value="Chromosome"/>
</dbReference>
<dbReference type="SMART" id="SM00341">
    <property type="entry name" value="HRDC"/>
    <property type="match status" value="1"/>
</dbReference>
<dbReference type="GO" id="GO:0003677">
    <property type="term" value="F:DNA binding"/>
    <property type="evidence" value="ECO:0007669"/>
    <property type="project" value="UniProtKB-KW"/>
</dbReference>
<dbReference type="InterPro" id="IPR011545">
    <property type="entry name" value="DEAD/DEAH_box_helicase_dom"/>
</dbReference>
<dbReference type="GO" id="GO:0016787">
    <property type="term" value="F:hydrolase activity"/>
    <property type="evidence" value="ECO:0007669"/>
    <property type="project" value="UniProtKB-KW"/>
</dbReference>
<comment type="similarity">
    <text evidence="3">Belongs to the helicase family. RecQ subfamily.</text>
</comment>
<keyword evidence="9" id="KW-0862">Zinc</keyword>
<dbReference type="CDD" id="cd17920">
    <property type="entry name" value="DEXHc_RecQ"/>
    <property type="match status" value="1"/>
</dbReference>
<dbReference type="NCBIfam" id="TIGR00614">
    <property type="entry name" value="recQ_fam"/>
    <property type="match status" value="1"/>
</dbReference>
<evidence type="ECO:0000256" key="14">
    <source>
        <dbReference type="ARBA" id="ARBA00023235"/>
    </source>
</evidence>
<dbReference type="GO" id="GO:0009432">
    <property type="term" value="P:SOS response"/>
    <property type="evidence" value="ECO:0007669"/>
    <property type="project" value="UniProtKB-UniRule"/>
</dbReference>
<dbReference type="PANTHER" id="PTHR13710:SF105">
    <property type="entry name" value="ATP-DEPENDENT DNA HELICASE Q1"/>
    <property type="match status" value="1"/>
</dbReference>
<keyword evidence="13" id="KW-0234">DNA repair</keyword>
<dbReference type="Gene3D" id="3.40.50.300">
    <property type="entry name" value="P-loop containing nucleotide triphosphate hydrolases"/>
    <property type="match status" value="2"/>
</dbReference>
<dbReference type="InterPro" id="IPR036390">
    <property type="entry name" value="WH_DNA-bd_sf"/>
</dbReference>
<keyword evidence="5" id="KW-0547">Nucleotide-binding</keyword>
<dbReference type="GO" id="GO:0009378">
    <property type="term" value="F:four-way junction helicase activity"/>
    <property type="evidence" value="ECO:0007669"/>
    <property type="project" value="TreeGrafter"/>
</dbReference>
<dbReference type="Gene3D" id="1.10.10.10">
    <property type="entry name" value="Winged helix-like DNA-binding domain superfamily/Winged helix DNA-binding domain"/>
    <property type="match status" value="1"/>
</dbReference>
<evidence type="ECO:0000256" key="9">
    <source>
        <dbReference type="ARBA" id="ARBA00022833"/>
    </source>
</evidence>
<reference evidence="20 21" key="1">
    <citation type="submission" date="2020-07" db="EMBL/GenBank/DDBJ databases">
        <title>Complete genome and description of Chryseobacterium manosquense strain Marseille-Q2069 sp. nov.</title>
        <authorList>
            <person name="Boxberger M."/>
        </authorList>
    </citation>
    <scope>NUCLEOTIDE SEQUENCE [LARGE SCALE GENOMIC DNA]</scope>
    <source>
        <strain evidence="20 21">Marseille-Q2069</strain>
    </source>
</reference>
<dbReference type="InterPro" id="IPR001650">
    <property type="entry name" value="Helicase_C-like"/>
</dbReference>
<dbReference type="Pfam" id="PF21220">
    <property type="entry name" value="RecQ-1-like_HTH"/>
    <property type="match status" value="1"/>
</dbReference>
<dbReference type="NCBIfam" id="TIGR01389">
    <property type="entry name" value="recQ"/>
    <property type="match status" value="1"/>
</dbReference>
<gene>
    <name evidence="20" type="primary">recQ</name>
    <name evidence="20" type="ORF">H0S70_03965</name>
</gene>
<sequence length="734" mass="83180">MKTNTADLSKELKKYFGFSTFKGQQEEIIKNLLEGKDIFVLMPTGGGKSLCYQLPALISEGTAIVVSPLIALMKNQVDAINGLSSDEGVAHVLNSSLNKTQTKQVFDDIKAGKTKLLYVAPESLIKEDYLEFLKDITISFVAIDEAHCISEWGHDFRPEYRNLKLIIDKIADVPVIALTATATPKVQDDIQKTLGMSNALVFKESFNRPNLFYEVRPKVNIDREIVKFINQHKGKSGIVYCLSRRKVEEFAQLLQVNGINALPYHAGLDQKTRVANQDKFLMEEADVIVATIAFGMGIDKPDVRFVIHYDIPKSLESYYQETGRAGRDGGEGICLAFYDPKDIEKLEKFLAQKPVSEREIGLQLLNEVVGYAETSMSRRQYILYYFGEQFDPVNGAGANMCDNSVNPPKLKDATKELKLVLTLVKELEEKFRTKDLITVIVGKENPVTKSYKLETTKHFGIGKNEPENFWKSVIRQATVQNFLQKDIESYGVLKLTEKGLQVISGKDKNPFLIAEDREYDLAQTKADSDQVQVQQNGGLDEVLFSQLKELRKKVAKKQGIPPYTVFMDPSLEDMTVQYPISIEEIAKIYGVGDGKAKKFGKEFAEFIKQYVEENNIERTQDMVLKQVANKSSHKVFIIQSTDKKIDLEDIAKAKNLTMDELLKEMERIVYQGTKLNIDYYVDENFDEDIVEEFMEFMGESESDSMKVLLAEFGDDLSDEEVRMLRIKFISDVAN</sequence>
<evidence type="ECO:0000256" key="6">
    <source>
        <dbReference type="ARBA" id="ARBA00022763"/>
    </source>
</evidence>
<dbReference type="Pfam" id="PF00271">
    <property type="entry name" value="Helicase_C"/>
    <property type="match status" value="1"/>
</dbReference>
<evidence type="ECO:0000256" key="15">
    <source>
        <dbReference type="ARBA" id="ARBA00034617"/>
    </source>
</evidence>
<evidence type="ECO:0000256" key="13">
    <source>
        <dbReference type="ARBA" id="ARBA00023204"/>
    </source>
</evidence>
<dbReference type="Pfam" id="PF00570">
    <property type="entry name" value="HRDC"/>
    <property type="match status" value="1"/>
</dbReference>
<dbReference type="GO" id="GO:0043138">
    <property type="term" value="F:3'-5' DNA helicase activity"/>
    <property type="evidence" value="ECO:0007669"/>
    <property type="project" value="UniProtKB-EC"/>
</dbReference>
<dbReference type="KEGG" id="cmaq:H0S70_03965"/>
<dbReference type="InterPro" id="IPR010997">
    <property type="entry name" value="HRDC-like_sf"/>
</dbReference>
<keyword evidence="14" id="KW-0413">Isomerase</keyword>
<keyword evidence="12" id="KW-0233">DNA recombination</keyword>
<dbReference type="CDD" id="cd18794">
    <property type="entry name" value="SF2_C_RecQ"/>
    <property type="match status" value="1"/>
</dbReference>
<dbReference type="GO" id="GO:0046872">
    <property type="term" value="F:metal ion binding"/>
    <property type="evidence" value="ECO:0007669"/>
    <property type="project" value="UniProtKB-KW"/>
</dbReference>
<evidence type="ECO:0000256" key="16">
    <source>
        <dbReference type="NCBIfam" id="TIGR01389"/>
    </source>
</evidence>
<keyword evidence="7 20" id="KW-0378">Hydrolase</keyword>
<keyword evidence="10" id="KW-0067">ATP-binding</keyword>
<dbReference type="InterPro" id="IPR036388">
    <property type="entry name" value="WH-like_DNA-bd_sf"/>
</dbReference>
<name>A0A7H1DYT3_9FLAO</name>
<dbReference type="PROSITE" id="PS51194">
    <property type="entry name" value="HELICASE_CTER"/>
    <property type="match status" value="1"/>
</dbReference>
<dbReference type="PANTHER" id="PTHR13710">
    <property type="entry name" value="DNA HELICASE RECQ FAMILY MEMBER"/>
    <property type="match status" value="1"/>
</dbReference>
<organism evidence="20 21">
    <name type="scientific">Chryseobacterium manosquense</name>
    <dbReference type="NCBI Taxonomy" id="2754694"/>
    <lineage>
        <taxon>Bacteria</taxon>
        <taxon>Pseudomonadati</taxon>
        <taxon>Bacteroidota</taxon>
        <taxon>Flavobacteriia</taxon>
        <taxon>Flavobacteriales</taxon>
        <taxon>Weeksellaceae</taxon>
        <taxon>Chryseobacterium group</taxon>
        <taxon>Chryseobacterium</taxon>
    </lineage>
</organism>
<dbReference type="SUPFAM" id="SSF46785">
    <property type="entry name" value="Winged helix' DNA-binding domain"/>
    <property type="match status" value="1"/>
</dbReference>
<keyword evidence="21" id="KW-1185">Reference proteome</keyword>
<feature type="domain" description="HRDC" evidence="17">
    <location>
        <begin position="537"/>
        <end position="617"/>
    </location>
</feature>
<dbReference type="FunFam" id="3.40.50.300:FF:001051">
    <property type="entry name" value="ATP-dependent DNA helicase RecQ"/>
    <property type="match status" value="1"/>
</dbReference>
<dbReference type="InterPro" id="IPR014001">
    <property type="entry name" value="Helicase_ATP-bd"/>
</dbReference>
<dbReference type="GO" id="GO:0005524">
    <property type="term" value="F:ATP binding"/>
    <property type="evidence" value="ECO:0007669"/>
    <property type="project" value="UniProtKB-KW"/>
</dbReference>
<evidence type="ECO:0000259" key="19">
    <source>
        <dbReference type="PROSITE" id="PS51194"/>
    </source>
</evidence>
<dbReference type="GO" id="GO:0005737">
    <property type="term" value="C:cytoplasm"/>
    <property type="evidence" value="ECO:0007669"/>
    <property type="project" value="TreeGrafter"/>
</dbReference>
<evidence type="ECO:0000256" key="3">
    <source>
        <dbReference type="ARBA" id="ARBA00005446"/>
    </source>
</evidence>
<dbReference type="GO" id="GO:0006310">
    <property type="term" value="P:DNA recombination"/>
    <property type="evidence" value="ECO:0007669"/>
    <property type="project" value="UniProtKB-UniRule"/>
</dbReference>
<evidence type="ECO:0000256" key="8">
    <source>
        <dbReference type="ARBA" id="ARBA00022806"/>
    </source>
</evidence>
<dbReference type="InterPro" id="IPR018982">
    <property type="entry name" value="RQC_domain"/>
</dbReference>
<dbReference type="InterPro" id="IPR006293">
    <property type="entry name" value="DNA_helicase_ATP-dep_RecQ_bac"/>
</dbReference>
<dbReference type="InterPro" id="IPR048671">
    <property type="entry name" value="RecQ-1-like_HTH"/>
</dbReference>
<dbReference type="SUPFAM" id="SSF47819">
    <property type="entry name" value="HRDC-like"/>
    <property type="match status" value="1"/>
</dbReference>
<evidence type="ECO:0000256" key="10">
    <source>
        <dbReference type="ARBA" id="ARBA00022840"/>
    </source>
</evidence>
<comment type="cofactor">
    <cofactor evidence="1">
        <name>Mg(2+)</name>
        <dbReference type="ChEBI" id="CHEBI:18420"/>
    </cofactor>
</comment>
<dbReference type="SMART" id="SM00490">
    <property type="entry name" value="HELICc"/>
    <property type="match status" value="1"/>
</dbReference>
<dbReference type="PROSITE" id="PS50967">
    <property type="entry name" value="HRDC"/>
    <property type="match status" value="1"/>
</dbReference>
<dbReference type="PROSITE" id="PS51192">
    <property type="entry name" value="HELICASE_ATP_BIND_1"/>
    <property type="match status" value="1"/>
</dbReference>
<keyword evidence="8 20" id="KW-0347">Helicase</keyword>
<accession>A0A7H1DYT3</accession>
<keyword evidence="4" id="KW-0479">Metal-binding</keyword>
<dbReference type="AlphaFoldDB" id="A0A7H1DYT3"/>
<evidence type="ECO:0000256" key="7">
    <source>
        <dbReference type="ARBA" id="ARBA00022801"/>
    </source>
</evidence>
<feature type="domain" description="Helicase C-terminal" evidence="19">
    <location>
        <begin position="220"/>
        <end position="366"/>
    </location>
</feature>
<feature type="domain" description="Helicase ATP-binding" evidence="18">
    <location>
        <begin position="29"/>
        <end position="200"/>
    </location>
</feature>
<dbReference type="Pfam" id="PF16124">
    <property type="entry name" value="RecQ_Zn_bind"/>
    <property type="match status" value="1"/>
</dbReference>
<dbReference type="InterPro" id="IPR044876">
    <property type="entry name" value="HRDC_dom_sf"/>
</dbReference>
<proteinExistence type="inferred from homology"/>
<dbReference type="GO" id="GO:0043590">
    <property type="term" value="C:bacterial nucleoid"/>
    <property type="evidence" value="ECO:0007669"/>
    <property type="project" value="TreeGrafter"/>
</dbReference>
<dbReference type="SUPFAM" id="SSF52540">
    <property type="entry name" value="P-loop containing nucleoside triphosphate hydrolases"/>
    <property type="match status" value="1"/>
</dbReference>
<evidence type="ECO:0000256" key="2">
    <source>
        <dbReference type="ARBA" id="ARBA00001947"/>
    </source>
</evidence>
<evidence type="ECO:0000256" key="5">
    <source>
        <dbReference type="ARBA" id="ARBA00022741"/>
    </source>
</evidence>
<dbReference type="GO" id="GO:0006260">
    <property type="term" value="P:DNA replication"/>
    <property type="evidence" value="ECO:0007669"/>
    <property type="project" value="InterPro"/>
</dbReference>
<dbReference type="EMBL" id="CP060203">
    <property type="protein sequence ID" value="QNS42141.1"/>
    <property type="molecule type" value="Genomic_DNA"/>
</dbReference>
<dbReference type="GO" id="GO:0030894">
    <property type="term" value="C:replisome"/>
    <property type="evidence" value="ECO:0007669"/>
    <property type="project" value="TreeGrafter"/>
</dbReference>
<evidence type="ECO:0000259" key="18">
    <source>
        <dbReference type="PROSITE" id="PS51192"/>
    </source>
</evidence>
<evidence type="ECO:0000256" key="4">
    <source>
        <dbReference type="ARBA" id="ARBA00022723"/>
    </source>
</evidence>
<evidence type="ECO:0000259" key="17">
    <source>
        <dbReference type="PROSITE" id="PS50967"/>
    </source>
</evidence>
<dbReference type="SMART" id="SM00487">
    <property type="entry name" value="DEXDc"/>
    <property type="match status" value="1"/>
</dbReference>
<dbReference type="InterPro" id="IPR032284">
    <property type="entry name" value="RecQ_Zn-bd"/>
</dbReference>
<comment type="catalytic activity">
    <reaction evidence="15">
        <text>Couples ATP hydrolysis with the unwinding of duplex DNA by translocating in the 3'-5' direction.</text>
        <dbReference type="EC" id="5.6.2.4"/>
    </reaction>
</comment>
<dbReference type="InterPro" id="IPR027417">
    <property type="entry name" value="P-loop_NTPase"/>
</dbReference>
<dbReference type="InterPro" id="IPR002121">
    <property type="entry name" value="HRDC_dom"/>
</dbReference>
<dbReference type="RefSeq" id="WP_188321779.1">
    <property type="nucleotide sequence ID" value="NZ_CP060203.1"/>
</dbReference>
<dbReference type="Gene3D" id="1.10.10.1390">
    <property type="entry name" value="ATP-dependent DNA helicase RecQ"/>
    <property type="match status" value="1"/>
</dbReference>
<evidence type="ECO:0000256" key="12">
    <source>
        <dbReference type="ARBA" id="ARBA00023172"/>
    </source>
</evidence>
<evidence type="ECO:0000256" key="1">
    <source>
        <dbReference type="ARBA" id="ARBA00001946"/>
    </source>
</evidence>
<dbReference type="SMART" id="SM00956">
    <property type="entry name" value="RQC"/>
    <property type="match status" value="1"/>
</dbReference>
<dbReference type="EC" id="5.6.2.4" evidence="16"/>
<keyword evidence="11" id="KW-0238">DNA-binding</keyword>
<dbReference type="GO" id="GO:0006281">
    <property type="term" value="P:DNA repair"/>
    <property type="evidence" value="ECO:0007669"/>
    <property type="project" value="UniProtKB-KW"/>
</dbReference>